<evidence type="ECO:0000313" key="3">
    <source>
        <dbReference type="Proteomes" id="UP000644610"/>
    </source>
</evidence>
<dbReference type="AlphaFoldDB" id="A0A8J3XM11"/>
<protein>
    <submittedName>
        <fullName evidence="2">Uncharacterized protein</fullName>
    </submittedName>
</protein>
<dbReference type="EMBL" id="BOOQ01000005">
    <property type="protein sequence ID" value="GII44721.1"/>
    <property type="molecule type" value="Genomic_DNA"/>
</dbReference>
<comment type="caution">
    <text evidence="2">The sequence shown here is derived from an EMBL/GenBank/DDBJ whole genome shotgun (WGS) entry which is preliminary data.</text>
</comment>
<organism evidence="2 3">
    <name type="scientific">Planotetraspora silvatica</name>
    <dbReference type="NCBI Taxonomy" id="234614"/>
    <lineage>
        <taxon>Bacteria</taxon>
        <taxon>Bacillati</taxon>
        <taxon>Actinomycetota</taxon>
        <taxon>Actinomycetes</taxon>
        <taxon>Streptosporangiales</taxon>
        <taxon>Streptosporangiaceae</taxon>
        <taxon>Planotetraspora</taxon>
    </lineage>
</organism>
<gene>
    <name evidence="2" type="ORF">Psi02_11450</name>
</gene>
<name>A0A8J3XM11_9ACTN</name>
<evidence type="ECO:0000313" key="2">
    <source>
        <dbReference type="EMBL" id="GII44721.1"/>
    </source>
</evidence>
<proteinExistence type="predicted"/>
<keyword evidence="3" id="KW-1185">Reference proteome</keyword>
<sequence>MASVLELAASMVVYVVEGPPSVGVSDGLSDGLGDGDAQGELEGLADGLALGDVLGEALALGEVLAEALALGEVLGEVLAEALGLGEPLVDALGDGHDDVEGEADGDPLGLTDALALGVGLSAARARASSRWASGSALSPTVTPSETGPSEPVEVVSGARDAAPCSVAVAARSAQLTDPDVRCGRVAASRATSMATAVPWTWAGPVTVARSADRSPSTRTCGAATDTVRCSTVRVTDPA</sequence>
<reference evidence="2" key="1">
    <citation type="submission" date="2021-01" db="EMBL/GenBank/DDBJ databases">
        <title>Whole genome shotgun sequence of Planotetraspora silvatica NBRC 100141.</title>
        <authorList>
            <person name="Komaki H."/>
            <person name="Tamura T."/>
        </authorList>
    </citation>
    <scope>NUCLEOTIDE SEQUENCE</scope>
    <source>
        <strain evidence="2">NBRC 100141</strain>
    </source>
</reference>
<evidence type="ECO:0000256" key="1">
    <source>
        <dbReference type="SAM" id="MobiDB-lite"/>
    </source>
</evidence>
<feature type="region of interest" description="Disordered" evidence="1">
    <location>
        <begin position="132"/>
        <end position="152"/>
    </location>
</feature>
<dbReference type="Proteomes" id="UP000644610">
    <property type="component" value="Unassembled WGS sequence"/>
</dbReference>
<accession>A0A8J3XM11</accession>